<dbReference type="PANTHER" id="PTHR11941:SF27">
    <property type="entry name" value="ETHYLMALONYL-COA DECARBOXYLASE"/>
    <property type="match status" value="1"/>
</dbReference>
<evidence type="ECO:0008006" key="5">
    <source>
        <dbReference type="Google" id="ProtNLM"/>
    </source>
</evidence>
<dbReference type="GO" id="GO:0016829">
    <property type="term" value="F:lyase activity"/>
    <property type="evidence" value="ECO:0007669"/>
    <property type="project" value="UniProtKB-KW"/>
</dbReference>
<dbReference type="OrthoDB" id="410701at2759"/>
<gene>
    <name evidence="3" type="ORF">AMAG_02607</name>
</gene>
<dbReference type="Pfam" id="PF00378">
    <property type="entry name" value="ECH_1"/>
    <property type="match status" value="1"/>
</dbReference>
<feature type="compositionally biased region" description="Polar residues" evidence="2">
    <location>
        <begin position="304"/>
        <end position="320"/>
    </location>
</feature>
<evidence type="ECO:0000313" key="4">
    <source>
        <dbReference type="Proteomes" id="UP000054350"/>
    </source>
</evidence>
<dbReference type="GO" id="GO:0006635">
    <property type="term" value="P:fatty acid beta-oxidation"/>
    <property type="evidence" value="ECO:0007669"/>
    <property type="project" value="TreeGrafter"/>
</dbReference>
<accession>A0A0L0S368</accession>
<reference evidence="4" key="2">
    <citation type="submission" date="2009-11" db="EMBL/GenBank/DDBJ databases">
        <title>The Genome Sequence of Allomyces macrogynus strain ATCC 38327.</title>
        <authorList>
            <consortium name="The Broad Institute Genome Sequencing Platform"/>
            <person name="Russ C."/>
            <person name="Cuomo C."/>
            <person name="Shea T."/>
            <person name="Young S.K."/>
            <person name="Zeng Q."/>
            <person name="Koehrsen M."/>
            <person name="Haas B."/>
            <person name="Borodovsky M."/>
            <person name="Guigo R."/>
            <person name="Alvarado L."/>
            <person name="Berlin A."/>
            <person name="Borenstein D."/>
            <person name="Chen Z."/>
            <person name="Engels R."/>
            <person name="Freedman E."/>
            <person name="Gellesch M."/>
            <person name="Goldberg J."/>
            <person name="Griggs A."/>
            <person name="Gujja S."/>
            <person name="Heiman D."/>
            <person name="Hepburn T."/>
            <person name="Howarth C."/>
            <person name="Jen D."/>
            <person name="Larson L."/>
            <person name="Lewis B."/>
            <person name="Mehta T."/>
            <person name="Park D."/>
            <person name="Pearson M."/>
            <person name="Roberts A."/>
            <person name="Saif S."/>
            <person name="Shenoy N."/>
            <person name="Sisk P."/>
            <person name="Stolte C."/>
            <person name="Sykes S."/>
            <person name="Walk T."/>
            <person name="White J."/>
            <person name="Yandava C."/>
            <person name="Burger G."/>
            <person name="Gray M.W."/>
            <person name="Holland P.W.H."/>
            <person name="King N."/>
            <person name="Lang F.B.F."/>
            <person name="Roger A.J."/>
            <person name="Ruiz-Trillo I."/>
            <person name="Lander E."/>
            <person name="Nusbaum C."/>
        </authorList>
    </citation>
    <scope>NUCLEOTIDE SEQUENCE [LARGE SCALE GENOMIC DNA]</scope>
    <source>
        <strain evidence="4">ATCC 38327</strain>
    </source>
</reference>
<dbReference type="AlphaFoldDB" id="A0A0L0S368"/>
<dbReference type="eggNOG" id="KOG1680">
    <property type="taxonomic scope" value="Eukaryota"/>
</dbReference>
<sequence>MGRPEQTATRRAEDAHFQSSSHPLASPLPRLHRQHQLGPRALQPPTNAQLAATSTMSARAALAATRESFRKLGRGQVHLKYHRHLPVALVQLDNPAKHNALSGRMMAELADCVDQLDQHQEKLAAVILTGTGSSFCTGFDLDVASEHVFDPTSGRAMATLMHDSLTRLRELPLVSFAAVEGYAIGGGAELTTTTDFRIVTHSTQIRFVQLKMGAAPGWGGGYRLTRLLGPTKSLQLFLSCKKLDGDAAVRWGLAQTVCPAGHALHTALDTITSYLGVPLPTEHHHPTSSDRVPARPPVSLAHGSRTSSGAAGLDTSTASSVEDEAGDAARGVWGQFVAMTEPVGLEAYDGHSLKSVRAIKAAVVAGDRTVREMALEVERDAFVTCWGSEENLKALERAAATAAGKKRK</sequence>
<feature type="region of interest" description="Disordered" evidence="2">
    <location>
        <begin position="279"/>
        <end position="324"/>
    </location>
</feature>
<dbReference type="VEuPathDB" id="FungiDB:AMAG_02607"/>
<protein>
    <recommendedName>
        <fullName evidence="5">Enoyl-CoA hydratase/isomerase</fullName>
    </recommendedName>
</protein>
<dbReference type="STRING" id="578462.A0A0L0S368"/>
<dbReference type="Proteomes" id="UP000054350">
    <property type="component" value="Unassembled WGS sequence"/>
</dbReference>
<reference evidence="3 4" key="1">
    <citation type="submission" date="2009-11" db="EMBL/GenBank/DDBJ databases">
        <title>Annotation of Allomyces macrogynus ATCC 38327.</title>
        <authorList>
            <consortium name="The Broad Institute Genome Sequencing Platform"/>
            <person name="Russ C."/>
            <person name="Cuomo C."/>
            <person name="Burger G."/>
            <person name="Gray M.W."/>
            <person name="Holland P.W.H."/>
            <person name="King N."/>
            <person name="Lang F.B.F."/>
            <person name="Roger A.J."/>
            <person name="Ruiz-Trillo I."/>
            <person name="Young S.K."/>
            <person name="Zeng Q."/>
            <person name="Gargeya S."/>
            <person name="Fitzgerald M."/>
            <person name="Haas B."/>
            <person name="Abouelleil A."/>
            <person name="Alvarado L."/>
            <person name="Arachchi H.M."/>
            <person name="Berlin A."/>
            <person name="Chapman S.B."/>
            <person name="Gearin G."/>
            <person name="Goldberg J."/>
            <person name="Griggs A."/>
            <person name="Gujja S."/>
            <person name="Hansen M."/>
            <person name="Heiman D."/>
            <person name="Howarth C."/>
            <person name="Larimer J."/>
            <person name="Lui A."/>
            <person name="MacDonald P.J.P."/>
            <person name="McCowen C."/>
            <person name="Montmayeur A."/>
            <person name="Murphy C."/>
            <person name="Neiman D."/>
            <person name="Pearson M."/>
            <person name="Priest M."/>
            <person name="Roberts A."/>
            <person name="Saif S."/>
            <person name="Shea T."/>
            <person name="Sisk P."/>
            <person name="Stolte C."/>
            <person name="Sykes S."/>
            <person name="Wortman J."/>
            <person name="Nusbaum C."/>
            <person name="Birren B."/>
        </authorList>
    </citation>
    <scope>NUCLEOTIDE SEQUENCE [LARGE SCALE GENOMIC DNA]</scope>
    <source>
        <strain evidence="3 4">ATCC 38327</strain>
    </source>
</reference>
<dbReference type="EMBL" id="GG745331">
    <property type="protein sequence ID" value="KNE56834.1"/>
    <property type="molecule type" value="Genomic_DNA"/>
</dbReference>
<dbReference type="SUPFAM" id="SSF52096">
    <property type="entry name" value="ClpP/crotonase"/>
    <property type="match status" value="1"/>
</dbReference>
<dbReference type="CDD" id="cd06558">
    <property type="entry name" value="crotonase-like"/>
    <property type="match status" value="1"/>
</dbReference>
<evidence type="ECO:0000256" key="2">
    <source>
        <dbReference type="SAM" id="MobiDB-lite"/>
    </source>
</evidence>
<feature type="region of interest" description="Disordered" evidence="2">
    <location>
        <begin position="1"/>
        <end position="28"/>
    </location>
</feature>
<organism evidence="3 4">
    <name type="scientific">Allomyces macrogynus (strain ATCC 38327)</name>
    <name type="common">Allomyces javanicus var. macrogynus</name>
    <dbReference type="NCBI Taxonomy" id="578462"/>
    <lineage>
        <taxon>Eukaryota</taxon>
        <taxon>Fungi</taxon>
        <taxon>Fungi incertae sedis</taxon>
        <taxon>Blastocladiomycota</taxon>
        <taxon>Blastocladiomycetes</taxon>
        <taxon>Blastocladiales</taxon>
        <taxon>Blastocladiaceae</taxon>
        <taxon>Allomyces</taxon>
    </lineage>
</organism>
<evidence type="ECO:0000256" key="1">
    <source>
        <dbReference type="ARBA" id="ARBA00023239"/>
    </source>
</evidence>
<keyword evidence="1" id="KW-0456">Lyase</keyword>
<dbReference type="InterPro" id="IPR029045">
    <property type="entry name" value="ClpP/crotonase-like_dom_sf"/>
</dbReference>
<dbReference type="PANTHER" id="PTHR11941">
    <property type="entry name" value="ENOYL-COA HYDRATASE-RELATED"/>
    <property type="match status" value="1"/>
</dbReference>
<name>A0A0L0S368_ALLM3</name>
<dbReference type="InterPro" id="IPR001753">
    <property type="entry name" value="Enoyl-CoA_hydra/iso"/>
</dbReference>
<evidence type="ECO:0000313" key="3">
    <source>
        <dbReference type="EMBL" id="KNE56834.1"/>
    </source>
</evidence>
<keyword evidence="4" id="KW-1185">Reference proteome</keyword>
<dbReference type="GO" id="GO:0005829">
    <property type="term" value="C:cytosol"/>
    <property type="evidence" value="ECO:0007669"/>
    <property type="project" value="TreeGrafter"/>
</dbReference>
<dbReference type="Gene3D" id="3.90.226.10">
    <property type="entry name" value="2-enoyl-CoA Hydratase, Chain A, domain 1"/>
    <property type="match status" value="1"/>
</dbReference>
<proteinExistence type="predicted"/>